<reference evidence="13" key="1">
    <citation type="submission" date="2023-07" db="EMBL/GenBank/DDBJ databases">
        <authorList>
            <consortium name="CYATHOMIX"/>
        </authorList>
    </citation>
    <scope>NUCLEOTIDE SEQUENCE</scope>
    <source>
        <strain evidence="13">N/A</strain>
    </source>
</reference>
<feature type="repeat" description="ANK" evidence="7">
    <location>
        <begin position="505"/>
        <end position="537"/>
    </location>
</feature>
<dbReference type="EMBL" id="CATQJL010000001">
    <property type="protein sequence ID" value="CAJ0590781.1"/>
    <property type="molecule type" value="Genomic_DNA"/>
</dbReference>
<evidence type="ECO:0000256" key="8">
    <source>
        <dbReference type="RuleBase" id="RU362114"/>
    </source>
</evidence>
<dbReference type="Pfam" id="PF05406">
    <property type="entry name" value="WGR"/>
    <property type="match status" value="1"/>
</dbReference>
<gene>
    <name evidence="13" type="ORF">CYNAS_LOCUS2764</name>
</gene>
<comment type="subcellular location">
    <subcellularLocation>
        <location evidence="1">Nucleus</location>
    </subcellularLocation>
</comment>
<feature type="region of interest" description="Disordered" evidence="9">
    <location>
        <begin position="1511"/>
        <end position="1572"/>
    </location>
</feature>
<dbReference type="SMART" id="SM00773">
    <property type="entry name" value="WGR"/>
    <property type="match status" value="1"/>
</dbReference>
<dbReference type="GO" id="GO:1990404">
    <property type="term" value="F:NAD+-protein mono-ADP-ribosyltransferase activity"/>
    <property type="evidence" value="ECO:0007669"/>
    <property type="project" value="TreeGrafter"/>
</dbReference>
<proteinExistence type="predicted"/>
<evidence type="ECO:0000256" key="1">
    <source>
        <dbReference type="ARBA" id="ARBA00004123"/>
    </source>
</evidence>
<dbReference type="Gene3D" id="1.20.142.10">
    <property type="entry name" value="Poly(ADP-ribose) polymerase, regulatory domain"/>
    <property type="match status" value="1"/>
</dbReference>
<dbReference type="InterPro" id="IPR036930">
    <property type="entry name" value="WGR_dom_sf"/>
</dbReference>
<keyword evidence="2 8" id="KW-0328">Glycosyltransferase</keyword>
<dbReference type="Gene3D" id="1.25.40.20">
    <property type="entry name" value="Ankyrin repeat-containing domain"/>
    <property type="match status" value="6"/>
</dbReference>
<dbReference type="Proteomes" id="UP001176961">
    <property type="component" value="Unassembled WGS sequence"/>
</dbReference>
<dbReference type="InterPro" id="IPR008893">
    <property type="entry name" value="WGR_domain"/>
</dbReference>
<dbReference type="GO" id="GO:0003950">
    <property type="term" value="F:NAD+ poly-ADP-ribosyltransferase activity"/>
    <property type="evidence" value="ECO:0007669"/>
    <property type="project" value="UniProtKB-UniRule"/>
</dbReference>
<evidence type="ECO:0000256" key="7">
    <source>
        <dbReference type="PROSITE-ProRule" id="PRU00023"/>
    </source>
</evidence>
<dbReference type="PROSITE" id="PS51059">
    <property type="entry name" value="PARP_CATALYTIC"/>
    <property type="match status" value="1"/>
</dbReference>
<dbReference type="InterPro" id="IPR004102">
    <property type="entry name" value="Poly(ADP-ribose)pol_reg_dom"/>
</dbReference>
<evidence type="ECO:0000259" key="12">
    <source>
        <dbReference type="PROSITE" id="PS51977"/>
    </source>
</evidence>
<keyword evidence="7" id="KW-0040">ANK repeat</keyword>
<dbReference type="EC" id="2.4.2.-" evidence="8"/>
<feature type="region of interest" description="Disordered" evidence="9">
    <location>
        <begin position="1"/>
        <end position="62"/>
    </location>
</feature>
<dbReference type="InterPro" id="IPR002110">
    <property type="entry name" value="Ankyrin_rpt"/>
</dbReference>
<evidence type="ECO:0000256" key="2">
    <source>
        <dbReference type="ARBA" id="ARBA00022676"/>
    </source>
</evidence>
<dbReference type="PROSITE" id="PS51060">
    <property type="entry name" value="PARP_ALPHA_HD"/>
    <property type="match status" value="1"/>
</dbReference>
<comment type="caution">
    <text evidence="13">The sequence shown here is derived from an EMBL/GenBank/DDBJ whole genome shotgun (WGS) entry which is preliminary data.</text>
</comment>
<dbReference type="InterPro" id="IPR050800">
    <property type="entry name" value="ARTD/PARP"/>
</dbReference>
<evidence type="ECO:0000256" key="3">
    <source>
        <dbReference type="ARBA" id="ARBA00022679"/>
    </source>
</evidence>
<dbReference type="GO" id="GO:0016779">
    <property type="term" value="F:nucleotidyltransferase activity"/>
    <property type="evidence" value="ECO:0007669"/>
    <property type="project" value="UniProtKB-KW"/>
</dbReference>
<protein>
    <recommendedName>
        <fullName evidence="8">Poly [ADP-ribose] polymerase</fullName>
        <shortName evidence="8">PARP</shortName>
        <ecNumber evidence="8">2.4.2.-</ecNumber>
    </recommendedName>
</protein>
<sequence length="2202" mass="246242">MVRTKATLKRAEQAKKRGKTEKPTSAPTRHSTRIRKQTVLHVAPDFHPKSSPKKGKGRRKIKSEVVVIEKKGRGGKITKTKVLKGRMDAKPQKKASAASRKGNDRLIPRPEVKLCKENPFFSSVKAPEYVSFVSNVRLLIRAITKGDLKEMRRLMKPDCRYIDAPSCSLKFSYAQDKTPDGCALLCDNDAVRQEYFKLRSQLKPGKTSRREPNLLRRKTTGQSNFYMLGRATRAVEMTRGGREGNNAFLNFESQTESESGKDLVMNGMSYKDLVKVSKEPNVSSAVNLNVNFMDGMVVVAARMGSLDVASAFAEGPASANLNDLHRETLKRNPKLPERILPVSVLKKGYNNANITPLHTASINPNVKVLERLRTIEPNINIPDSNNWYTIHYAAVCEGPEPLKYLLKNGAPPTALTKQHETPLHAAAHAGRKENIKILLEAMAKLETTDGDVPAIKPEKSLMNARTRQGDTALCLAVRGQKPEAVTALLAHKTVLVDHPTSTSKLKMSPLMIACSLGNLEIAEILIAHGALIMAKDHKKRTALSHAIINGQEHCAAMLLAKGADFLKGDSSNNTPAHYAAAYGWLECLKLLASVDPSCLKQENDWKLTPLSIAYLKGHYGIVQWLLDEMSEYVDINGKDMEGVTLLSSLLRYTDEDAQSELLEQMQYLLSRGADCSIADSLGNDVMHVFAGINVRLRDPSEDSEKGMLESEYQACFEEIMKHGGNVERRNESAQTPLHIALGATNLILFKWMLEHLRDVRATLAVPWSAEANILHILLAVPVNVWANRRLWRGDQPPSQHLYDVLPIINDVLLRYCSEEVNLWLHQPNAEGLQPVLYAARAYQKAPAQSNCKQFVDYMTKLIVWICQLCPDCLTMVSAPKKGPSTSSQPTTSLIYFTLMIQIEAGSLQLLRQLLQLAVEKKKLRELMELIGPDGYGLMISALKTNPIAAGLLLRTTKEHGCTEGVHNVILIREAGRKDEERKLLNKSLAMLIVEMKRFELMSELQLSQRDWLHCDANGDNLWHYAARTQDLRALELFRLLESKGIPIKADNQQSTPLHEAVQTCDCSANSVLEPIEWLAANCPQAARDTFGRTPLHYAFASRAQLSKGGLTIDNRDPIAVVTILTRNMTKQQLDWADCEGNTALHLAAFKNANICAVTLLRKGVSVTVKNKDGNSPLAVAVLHGRQAVALTLIQAESNVTDKVYPPKPAQLHIDLWKWKGAIKEKDENRISTIPAQIVARGGGWEAMVYVLMDALGTDLTSLLQMIDASLKERQYNLANQLTKSLQARMLGKKLPKSDYHLLLTFAEHFKGEIADDSVEHAVLQRLYALGEEVITDGVSLPLEAAILNGQWALYNHFRARAGKAWATLRPSQPALGPLRNVVVRMSRNKEDFAITAMQELLSLPHFSINEPMSLPLSYDLTEASLSTLPPIAWAATLDEPNLVLLLRTAGADVNATDLEGRTPLMIALLANKVDTVQALCGDGVLRDNEVAKKVPKMPKNPGTRMLLGAFLAKGRKRKAPESENDERAESEDGSQEGTPRADSISGADEEEDNDDNQGDTPPPKKTKLANKKLDLMASDRRGRNIMHYMVAPIQWENVDLFFQLHSEAPAKIKQLLQQKDKEGNTPLEIAIRTKQRRMANAMKSVLGAPTKKQKITNGFSVSDLPDVTNLACEFDIDADSKAYIERWIVEHDTDSEPEIPKPSKMSGYSETADLVRDPITQQIMAAVLNKTDLTYGRYGFHNFYRIELMKRRDTDLWILFTNWGRIGSGDGEFQTTPFNNIDAAFKEFKSVWRSKTGQDWGPFDNFQTLPKKYKLVETTKRVSNLSEIDIPYEEKKEEDVVRRAIQDLSNVKKLKDYARQINWDVACPFGHITEEAIERARAVLEQCKQNVKDLNATLSREGHTDVDVLQVFDKSRTLTAQFYENFPAGNFAYGAIEILDNDDHIRKAQSALNRLTEVEVSTRILTAAAQHPELDRLSFITSALECGFTEMKPTDEMSQMILRYIHVTGEHSAKVKTIISLSPRTATLNFEKFVDEENQKFLWHGTKAVNLLSILKDGFLVDPHNTSITGRLFGDGIYLSDAFQKSVNYCEASAKHCRYMLLCRVALGKTFTLKSWDYSANEVPPQYDSLHVIGRRYPKTSITVNGVAMPMCDFGDHSRDRYVSLEHSEYIVRDSTRILPQYLVIFNASGEEQRRSLWQIAP</sequence>
<dbReference type="CDD" id="cd07997">
    <property type="entry name" value="WGR_PARP"/>
    <property type="match status" value="1"/>
</dbReference>
<dbReference type="SMART" id="SM00248">
    <property type="entry name" value="ANK"/>
    <property type="match status" value="17"/>
</dbReference>
<evidence type="ECO:0000256" key="9">
    <source>
        <dbReference type="SAM" id="MobiDB-lite"/>
    </source>
</evidence>
<keyword evidence="6" id="KW-0539">Nucleus</keyword>
<dbReference type="GO" id="GO:0005730">
    <property type="term" value="C:nucleolus"/>
    <property type="evidence" value="ECO:0007669"/>
    <property type="project" value="TreeGrafter"/>
</dbReference>
<dbReference type="Pfam" id="PF12796">
    <property type="entry name" value="Ank_2"/>
    <property type="match status" value="4"/>
</dbReference>
<evidence type="ECO:0000313" key="13">
    <source>
        <dbReference type="EMBL" id="CAJ0590781.1"/>
    </source>
</evidence>
<feature type="compositionally biased region" description="Acidic residues" evidence="9">
    <location>
        <begin position="1547"/>
        <end position="1557"/>
    </location>
</feature>
<feature type="repeat" description="ANK" evidence="7">
    <location>
        <begin position="418"/>
        <end position="450"/>
    </location>
</feature>
<evidence type="ECO:0000313" key="14">
    <source>
        <dbReference type="Proteomes" id="UP001176961"/>
    </source>
</evidence>
<feature type="compositionally biased region" description="Basic residues" evidence="9">
    <location>
        <begin position="50"/>
        <end position="61"/>
    </location>
</feature>
<dbReference type="InterPro" id="IPR036770">
    <property type="entry name" value="Ankyrin_rpt-contain_sf"/>
</dbReference>
<dbReference type="GO" id="GO:0070212">
    <property type="term" value="P:protein poly-ADP-ribosylation"/>
    <property type="evidence" value="ECO:0007669"/>
    <property type="project" value="TreeGrafter"/>
</dbReference>
<accession>A0AA36GIZ1</accession>
<keyword evidence="3 8" id="KW-0808">Transferase</keyword>
<feature type="domain" description="PARP catalytic" evidence="10">
    <location>
        <begin position="1975"/>
        <end position="2195"/>
    </location>
</feature>
<dbReference type="Gene3D" id="3.90.228.10">
    <property type="match status" value="1"/>
</dbReference>
<dbReference type="SUPFAM" id="SSF48403">
    <property type="entry name" value="Ankyrin repeat"/>
    <property type="match status" value="3"/>
</dbReference>
<evidence type="ECO:0000256" key="4">
    <source>
        <dbReference type="ARBA" id="ARBA00022695"/>
    </source>
</evidence>
<keyword evidence="14" id="KW-1185">Reference proteome</keyword>
<evidence type="ECO:0000259" key="10">
    <source>
        <dbReference type="PROSITE" id="PS51059"/>
    </source>
</evidence>
<dbReference type="GO" id="GO:0006302">
    <property type="term" value="P:double-strand break repair"/>
    <property type="evidence" value="ECO:0007669"/>
    <property type="project" value="TreeGrafter"/>
</dbReference>
<evidence type="ECO:0000256" key="6">
    <source>
        <dbReference type="ARBA" id="ARBA00023242"/>
    </source>
</evidence>
<dbReference type="PROSITE" id="PS50088">
    <property type="entry name" value="ANK_REPEAT"/>
    <property type="match status" value="3"/>
</dbReference>
<dbReference type="PROSITE" id="PS51977">
    <property type="entry name" value="WGR"/>
    <property type="match status" value="1"/>
</dbReference>
<evidence type="ECO:0000256" key="5">
    <source>
        <dbReference type="ARBA" id="ARBA00023027"/>
    </source>
</evidence>
<dbReference type="PROSITE" id="PS50297">
    <property type="entry name" value="ANK_REP_REGION"/>
    <property type="match status" value="3"/>
</dbReference>
<dbReference type="SUPFAM" id="SSF47587">
    <property type="entry name" value="Domain of poly(ADP-ribose) polymerase"/>
    <property type="match status" value="1"/>
</dbReference>
<dbReference type="Pfam" id="PF00644">
    <property type="entry name" value="PARP"/>
    <property type="match status" value="1"/>
</dbReference>
<dbReference type="SUPFAM" id="SSF142921">
    <property type="entry name" value="WGR domain-like"/>
    <property type="match status" value="1"/>
</dbReference>
<name>A0AA36GIZ1_CYLNA</name>
<dbReference type="Pfam" id="PF02877">
    <property type="entry name" value="PARP_reg"/>
    <property type="match status" value="1"/>
</dbReference>
<evidence type="ECO:0000259" key="11">
    <source>
        <dbReference type="PROSITE" id="PS51060"/>
    </source>
</evidence>
<feature type="domain" description="PARP alpha-helical" evidence="11">
    <location>
        <begin position="1834"/>
        <end position="1966"/>
    </location>
</feature>
<dbReference type="PANTHER" id="PTHR10459:SF117">
    <property type="entry name" value="POLY [ADP-RIBOSE] POLYMERASE TANKYRASE"/>
    <property type="match status" value="1"/>
</dbReference>
<feature type="domain" description="WGR" evidence="12">
    <location>
        <begin position="1711"/>
        <end position="1813"/>
    </location>
</feature>
<feature type="repeat" description="ANK" evidence="7">
    <location>
        <begin position="1139"/>
        <end position="1171"/>
    </location>
</feature>
<organism evidence="13 14">
    <name type="scientific">Cylicocyclus nassatus</name>
    <name type="common">Nematode worm</name>
    <dbReference type="NCBI Taxonomy" id="53992"/>
    <lineage>
        <taxon>Eukaryota</taxon>
        <taxon>Metazoa</taxon>
        <taxon>Ecdysozoa</taxon>
        <taxon>Nematoda</taxon>
        <taxon>Chromadorea</taxon>
        <taxon>Rhabditida</taxon>
        <taxon>Rhabditina</taxon>
        <taxon>Rhabditomorpha</taxon>
        <taxon>Strongyloidea</taxon>
        <taxon>Strongylidae</taxon>
        <taxon>Cylicocyclus</taxon>
    </lineage>
</organism>
<dbReference type="InterPro" id="IPR036616">
    <property type="entry name" value="Poly(ADP-ribose)pol_reg_dom_sf"/>
</dbReference>
<keyword evidence="4" id="KW-0548">Nucleotidyltransferase</keyword>
<keyword evidence="5 8" id="KW-0520">NAD</keyword>
<dbReference type="SUPFAM" id="SSF56399">
    <property type="entry name" value="ADP-ribosylation"/>
    <property type="match status" value="1"/>
</dbReference>
<dbReference type="PANTHER" id="PTHR10459">
    <property type="entry name" value="DNA LIGASE"/>
    <property type="match status" value="1"/>
</dbReference>
<dbReference type="InterPro" id="IPR012317">
    <property type="entry name" value="Poly(ADP-ribose)pol_cat_dom"/>
</dbReference>